<dbReference type="Pfam" id="PF03538">
    <property type="entry name" value="VRP1"/>
    <property type="match status" value="1"/>
</dbReference>
<sequence length="333" mass="36956">MAVLAARHYREQRLTADQAATRPWRTGLRALVDGPTFESQFSPNWADNCPPGSIEATTSPAAYLTALFRWATQVIEPLADVDEGQPVFLAARRPDLAGLMLDNTSLERVEPTLGIVNEILESAARKHLDDHNEKGRSVDDALLEARYPFGLPFERYMSQINAVLGRKDGNLGELVRQLDPHYPYFCRSGLHSQRSDDALQMDTALGPEQRALLLEAPYFPRGARRASARSVQTRTNPRTLLREPLHALQTSFFMRHYGVGDVQELVRLDTFCLRTGLDQDGLESLLSIQRYAPMASPNVPGLAPATPARFGSVYINAALEPTIGVHSSEDGHR</sequence>
<evidence type="ECO:0000313" key="2">
    <source>
        <dbReference type="EMBL" id="OAI92336.1"/>
    </source>
</evidence>
<dbReference type="AlphaFoldDB" id="A0A177SQE8"/>
<protein>
    <submittedName>
        <fullName evidence="2">Uncharacterized protein</fullName>
    </submittedName>
</protein>
<proteinExistence type="predicted"/>
<evidence type="ECO:0000313" key="3">
    <source>
        <dbReference type="Proteomes" id="UP000077752"/>
    </source>
</evidence>
<dbReference type="EMBL" id="LUCV01000019">
    <property type="protein sequence ID" value="OAI92336.1"/>
    <property type="molecule type" value="Genomic_DNA"/>
</dbReference>
<dbReference type="Proteomes" id="UP000077752">
    <property type="component" value="Unassembled WGS sequence"/>
</dbReference>
<organism evidence="2 3">
    <name type="scientific">Pseudomonas putida</name>
    <name type="common">Arthrobacter siderocapsulatus</name>
    <dbReference type="NCBI Taxonomy" id="303"/>
    <lineage>
        <taxon>Bacteria</taxon>
        <taxon>Pseudomonadati</taxon>
        <taxon>Pseudomonadota</taxon>
        <taxon>Gammaproteobacteria</taxon>
        <taxon>Pseudomonadales</taxon>
        <taxon>Pseudomonadaceae</taxon>
        <taxon>Pseudomonas</taxon>
    </lineage>
</organism>
<gene>
    <name evidence="2" type="ORF">AYO28_18875</name>
</gene>
<comment type="caution">
    <text evidence="2">The sequence shown here is derived from an EMBL/GenBank/DDBJ whole genome shotgun (WGS) entry which is preliminary data.</text>
</comment>
<dbReference type="InterPro" id="IPR018003">
    <property type="entry name" value="Insecticidal_toxin/plasmid_vir"/>
</dbReference>
<reference evidence="2 3" key="1">
    <citation type="submission" date="2016-03" db="EMBL/GenBank/DDBJ databases">
        <title>Draft Genome Assembly of Pseudomonas putida strain CBF10-2.</title>
        <authorList>
            <person name="Iyer R.S."/>
            <person name="Damania A."/>
        </authorList>
    </citation>
    <scope>NUCLEOTIDE SEQUENCE [LARGE SCALE GENOMIC DNA]</scope>
    <source>
        <strain evidence="2 3">CBF10-2</strain>
    </source>
</reference>
<keyword evidence="1" id="KW-0843">Virulence</keyword>
<evidence type="ECO:0000256" key="1">
    <source>
        <dbReference type="ARBA" id="ARBA00023026"/>
    </source>
</evidence>
<name>A0A177SQE8_PSEPU</name>
<accession>A0A177SQE8</accession>